<dbReference type="Pfam" id="PF00512">
    <property type="entry name" value="HisKA"/>
    <property type="match status" value="1"/>
</dbReference>
<keyword evidence="5" id="KW-0808">Transferase</keyword>
<dbReference type="CDD" id="cd00075">
    <property type="entry name" value="HATPase"/>
    <property type="match status" value="1"/>
</dbReference>
<sequence>MNRWRPRSLRTRLLLWLITLHVIAAAVTAWFSWGAYGRLVHTFMDDQMRLVAESHATDRKPGQLQSLETADVLTRGAFIVQEWAADGTGPLTSAYAPAAVPLQATPGFADVRSGPGEGQQWRVFTQPVDEERPTRARVQVIQSEAFRQKRIARRALYEGLPVALMLPATLLMLWLIVSATSRALRGVAREVAAQDESSVAELPLARVPDEIGPLVAAFNTLLARLRNAFVAQRRFVQDAAHELRTPMAAIGLQLENLRGHVPDGEARERFSQLEAGVTRAQRLIEQLLNLSRQEGAVNDARLPVDVAALLRESLGQRMMLADQRNVDVGFDGRIAPVLDASPADLHSVFDNLFDNALRHTPEGGVVDVRLHAVDGQAVVDVVDDGPGIAPEWRRQVFDRFFRVPGTPPGGSGLGLAIAQAAAARQGLRIELRDRLEDGEGKNGLIARVHLLTPA</sequence>
<comment type="subcellular location">
    <subcellularLocation>
        <location evidence="2">Membrane</location>
        <topology evidence="2">Multi-pass membrane protein</topology>
    </subcellularLocation>
</comment>
<evidence type="ECO:0000256" key="1">
    <source>
        <dbReference type="ARBA" id="ARBA00000085"/>
    </source>
</evidence>
<evidence type="ECO:0000256" key="11">
    <source>
        <dbReference type="SAM" id="Phobius"/>
    </source>
</evidence>
<gene>
    <name evidence="14" type="ORF">WKW80_33410</name>
</gene>
<reference evidence="14 15" key="1">
    <citation type="submission" date="2024-03" db="EMBL/GenBank/DDBJ databases">
        <title>Novel species of the genus Variovorax.</title>
        <authorList>
            <person name="Liu Q."/>
            <person name="Xin Y.-H."/>
        </authorList>
    </citation>
    <scope>NUCLEOTIDE SEQUENCE [LARGE SCALE GENOMIC DNA]</scope>
    <source>
        <strain evidence="14 15">KACC 18501</strain>
    </source>
</reference>
<dbReference type="RefSeq" id="WP_340367881.1">
    <property type="nucleotide sequence ID" value="NZ_JBBKZV010000043.1"/>
</dbReference>
<dbReference type="PANTHER" id="PTHR45436">
    <property type="entry name" value="SENSOR HISTIDINE KINASE YKOH"/>
    <property type="match status" value="1"/>
</dbReference>
<dbReference type="Pfam" id="PF02518">
    <property type="entry name" value="HATPase_c"/>
    <property type="match status" value="1"/>
</dbReference>
<evidence type="ECO:0000256" key="5">
    <source>
        <dbReference type="ARBA" id="ARBA00022679"/>
    </source>
</evidence>
<dbReference type="PRINTS" id="PR00344">
    <property type="entry name" value="BCTRLSENSOR"/>
</dbReference>
<evidence type="ECO:0000256" key="6">
    <source>
        <dbReference type="ARBA" id="ARBA00022692"/>
    </source>
</evidence>
<dbReference type="Gene3D" id="3.30.565.10">
    <property type="entry name" value="Histidine kinase-like ATPase, C-terminal domain"/>
    <property type="match status" value="1"/>
</dbReference>
<keyword evidence="7" id="KW-0418">Kinase</keyword>
<dbReference type="PROSITE" id="PS50109">
    <property type="entry name" value="HIS_KIN"/>
    <property type="match status" value="1"/>
</dbReference>
<feature type="domain" description="Histidine kinase" evidence="12">
    <location>
        <begin position="238"/>
        <end position="454"/>
    </location>
</feature>
<dbReference type="InterPro" id="IPR003660">
    <property type="entry name" value="HAMP_dom"/>
</dbReference>
<dbReference type="Pfam" id="PF00672">
    <property type="entry name" value="HAMP"/>
    <property type="match status" value="1"/>
</dbReference>
<evidence type="ECO:0000259" key="12">
    <source>
        <dbReference type="PROSITE" id="PS50109"/>
    </source>
</evidence>
<dbReference type="EC" id="2.7.13.3" evidence="3"/>
<dbReference type="InterPro" id="IPR003661">
    <property type="entry name" value="HisK_dim/P_dom"/>
</dbReference>
<dbReference type="SMART" id="SM00388">
    <property type="entry name" value="HisKA"/>
    <property type="match status" value="1"/>
</dbReference>
<evidence type="ECO:0000256" key="8">
    <source>
        <dbReference type="ARBA" id="ARBA00022989"/>
    </source>
</evidence>
<evidence type="ECO:0000313" key="15">
    <source>
        <dbReference type="Proteomes" id="UP001363010"/>
    </source>
</evidence>
<protein>
    <recommendedName>
        <fullName evidence="3">histidine kinase</fullName>
        <ecNumber evidence="3">2.7.13.3</ecNumber>
    </recommendedName>
</protein>
<evidence type="ECO:0000313" key="14">
    <source>
        <dbReference type="EMBL" id="MEJ8826846.1"/>
    </source>
</evidence>
<evidence type="ECO:0000259" key="13">
    <source>
        <dbReference type="PROSITE" id="PS50885"/>
    </source>
</evidence>
<dbReference type="CDD" id="cd00082">
    <property type="entry name" value="HisKA"/>
    <property type="match status" value="1"/>
</dbReference>
<dbReference type="InterPro" id="IPR005467">
    <property type="entry name" value="His_kinase_dom"/>
</dbReference>
<dbReference type="Proteomes" id="UP001363010">
    <property type="component" value="Unassembled WGS sequence"/>
</dbReference>
<evidence type="ECO:0000256" key="2">
    <source>
        <dbReference type="ARBA" id="ARBA00004141"/>
    </source>
</evidence>
<dbReference type="InterPro" id="IPR036890">
    <property type="entry name" value="HATPase_C_sf"/>
</dbReference>
<dbReference type="InterPro" id="IPR003594">
    <property type="entry name" value="HATPase_dom"/>
</dbReference>
<comment type="catalytic activity">
    <reaction evidence="1">
        <text>ATP + protein L-histidine = ADP + protein N-phospho-L-histidine.</text>
        <dbReference type="EC" id="2.7.13.3"/>
    </reaction>
</comment>
<comment type="caution">
    <text evidence="14">The sequence shown here is derived from an EMBL/GenBank/DDBJ whole genome shotgun (WGS) entry which is preliminary data.</text>
</comment>
<dbReference type="GO" id="GO:0005524">
    <property type="term" value="F:ATP binding"/>
    <property type="evidence" value="ECO:0007669"/>
    <property type="project" value="UniProtKB-KW"/>
</dbReference>
<keyword evidence="14" id="KW-0067">ATP-binding</keyword>
<keyword evidence="8 11" id="KW-1133">Transmembrane helix</keyword>
<dbReference type="CDD" id="cd06225">
    <property type="entry name" value="HAMP"/>
    <property type="match status" value="1"/>
</dbReference>
<organism evidence="14 15">
    <name type="scientific">Variovorax humicola</name>
    <dbReference type="NCBI Taxonomy" id="1769758"/>
    <lineage>
        <taxon>Bacteria</taxon>
        <taxon>Pseudomonadati</taxon>
        <taxon>Pseudomonadota</taxon>
        <taxon>Betaproteobacteria</taxon>
        <taxon>Burkholderiales</taxon>
        <taxon>Comamonadaceae</taxon>
        <taxon>Variovorax</taxon>
    </lineage>
</organism>
<keyword evidence="10 11" id="KW-0472">Membrane</keyword>
<dbReference type="SUPFAM" id="SSF47384">
    <property type="entry name" value="Homodimeric domain of signal transducing histidine kinase"/>
    <property type="match status" value="1"/>
</dbReference>
<keyword evidence="15" id="KW-1185">Reference proteome</keyword>
<dbReference type="InterPro" id="IPR004358">
    <property type="entry name" value="Sig_transdc_His_kin-like_C"/>
</dbReference>
<keyword evidence="9" id="KW-0902">Two-component regulatory system</keyword>
<dbReference type="Gene3D" id="1.10.287.130">
    <property type="match status" value="1"/>
</dbReference>
<dbReference type="PROSITE" id="PS50885">
    <property type="entry name" value="HAMP"/>
    <property type="match status" value="1"/>
</dbReference>
<evidence type="ECO:0000256" key="3">
    <source>
        <dbReference type="ARBA" id="ARBA00012438"/>
    </source>
</evidence>
<name>A0ABU8W9Y1_9BURK</name>
<keyword evidence="4" id="KW-0597">Phosphoprotein</keyword>
<dbReference type="PANTHER" id="PTHR45436:SF15">
    <property type="entry name" value="SENSOR HISTIDINE KINASE CUSS"/>
    <property type="match status" value="1"/>
</dbReference>
<evidence type="ECO:0000256" key="4">
    <source>
        <dbReference type="ARBA" id="ARBA00022553"/>
    </source>
</evidence>
<dbReference type="InterPro" id="IPR050428">
    <property type="entry name" value="TCS_sensor_his_kinase"/>
</dbReference>
<evidence type="ECO:0000256" key="7">
    <source>
        <dbReference type="ARBA" id="ARBA00022777"/>
    </source>
</evidence>
<feature type="domain" description="HAMP" evidence="13">
    <location>
        <begin position="182"/>
        <end position="230"/>
    </location>
</feature>
<evidence type="ECO:0000256" key="10">
    <source>
        <dbReference type="ARBA" id="ARBA00023136"/>
    </source>
</evidence>
<dbReference type="SUPFAM" id="SSF55874">
    <property type="entry name" value="ATPase domain of HSP90 chaperone/DNA topoisomerase II/histidine kinase"/>
    <property type="match status" value="1"/>
</dbReference>
<evidence type="ECO:0000256" key="9">
    <source>
        <dbReference type="ARBA" id="ARBA00023012"/>
    </source>
</evidence>
<proteinExistence type="predicted"/>
<dbReference type="InterPro" id="IPR036097">
    <property type="entry name" value="HisK_dim/P_sf"/>
</dbReference>
<accession>A0ABU8W9Y1</accession>
<keyword evidence="6 11" id="KW-0812">Transmembrane</keyword>
<keyword evidence="14" id="KW-0547">Nucleotide-binding</keyword>
<dbReference type="SMART" id="SM00387">
    <property type="entry name" value="HATPase_c"/>
    <property type="match status" value="1"/>
</dbReference>
<dbReference type="EMBL" id="JBBKZV010000043">
    <property type="protein sequence ID" value="MEJ8826846.1"/>
    <property type="molecule type" value="Genomic_DNA"/>
</dbReference>
<feature type="transmembrane region" description="Helical" evidence="11">
    <location>
        <begin position="13"/>
        <end position="36"/>
    </location>
</feature>